<dbReference type="InterPro" id="IPR051720">
    <property type="entry name" value="rRNA_MeTrfase/Polyamine_Synth"/>
</dbReference>
<feature type="region of interest" description="Disordered" evidence="1">
    <location>
        <begin position="489"/>
        <end position="550"/>
    </location>
</feature>
<dbReference type="PANTHER" id="PTHR23290:SF0">
    <property type="entry name" value="RRNA N6-ADENOSINE-METHYLTRANSFERASE METTL5"/>
    <property type="match status" value="1"/>
</dbReference>
<evidence type="ECO:0000313" key="4">
    <source>
        <dbReference type="Proteomes" id="UP000625527"/>
    </source>
</evidence>
<sequence length="614" mass="63947">MASHSPAGDTGGLVEDQLPIDRVRELVETFGAYGRGHREALAVLADGATLADVVQATALPRRLVEQILAALGADLLAEGDDLRIRPERAGEYREIFRAAQLTSTALGLPADDRLTAAAELVNDMERIVAAAPRPKKALDHVPATPETTVRRALWVDGTYDLAGATLLCVGDHDLTSIVTCLRNPAARAVVVDVDEELLAYIDAVAAERGLHIETAWADFRVGLPEAARGTADLVFTDPPYTPDGVRLFLARGLQGLRDREHGRLLLAYGYGTHHPGLGFAVQQAIGELSLVYEAILPHFNRYAGAQAVGSASDLYVCRPTARTWRSLDRVTTTAVNIYTHGTQSVEAGSGAGSRLVHDAVLAAAHGPEDLPVAATVLLPGSANPRGEGGRGDDGAAALAGAAEVPLRALFDGSAQASLRNAKASALAADLSDDPGTWLYRVLLGVNARRVVAAIPNNHPDITSRAAQDALRDDLAGKWRLTFRRSTPDPTHAILVADDAGGEPPGDGAGGSDREHTSGGPARAGETGEPDRDTVFGGRGQDAAPAQDPAAVARRQVLGGASRKLEAAWRDALVKGARAAGTALSRSEAREAVASAAAAGGLPPGTLARPLVALP</sequence>
<dbReference type="SUPFAM" id="SSF53335">
    <property type="entry name" value="S-adenosyl-L-methionine-dependent methyltransferases"/>
    <property type="match status" value="1"/>
</dbReference>
<keyword evidence="4" id="KW-1185">Reference proteome</keyword>
<dbReference type="InterPro" id="IPR029063">
    <property type="entry name" value="SAM-dependent_MTases_sf"/>
</dbReference>
<dbReference type="PROSITE" id="PS00092">
    <property type="entry name" value="N6_MTASE"/>
    <property type="match status" value="1"/>
</dbReference>
<dbReference type="RefSeq" id="WP_192860704.1">
    <property type="nucleotide sequence ID" value="NZ_JADAQT010000008.1"/>
</dbReference>
<accession>A0ABR9MSW0</accession>
<dbReference type="EMBL" id="JADAQT010000008">
    <property type="protein sequence ID" value="MBE1874116.1"/>
    <property type="molecule type" value="Genomic_DNA"/>
</dbReference>
<name>A0ABR9MSW0_9MICO</name>
<gene>
    <name evidence="3" type="ORF">IHE71_00095</name>
</gene>
<evidence type="ECO:0000313" key="3">
    <source>
        <dbReference type="EMBL" id="MBE1874116.1"/>
    </source>
</evidence>
<evidence type="ECO:0000256" key="1">
    <source>
        <dbReference type="SAM" id="MobiDB-lite"/>
    </source>
</evidence>
<comment type="caution">
    <text evidence="3">The sequence shown here is derived from an EMBL/GenBank/DDBJ whole genome shotgun (WGS) entry which is preliminary data.</text>
</comment>
<proteinExistence type="predicted"/>
<feature type="region of interest" description="Disordered" evidence="1">
    <location>
        <begin position="592"/>
        <end position="614"/>
    </location>
</feature>
<organism evidence="3 4">
    <name type="scientific">Myceligenerans pegani</name>
    <dbReference type="NCBI Taxonomy" id="2776917"/>
    <lineage>
        <taxon>Bacteria</taxon>
        <taxon>Bacillati</taxon>
        <taxon>Actinomycetota</taxon>
        <taxon>Actinomycetes</taxon>
        <taxon>Micrococcales</taxon>
        <taxon>Promicromonosporaceae</taxon>
        <taxon>Myceligenerans</taxon>
    </lineage>
</organism>
<dbReference type="PANTHER" id="PTHR23290">
    <property type="entry name" value="RRNA N6-ADENOSINE-METHYLTRANSFERASE METTL5"/>
    <property type="match status" value="1"/>
</dbReference>
<feature type="compositionally biased region" description="Low complexity" evidence="1">
    <location>
        <begin position="541"/>
        <end position="550"/>
    </location>
</feature>
<protein>
    <submittedName>
        <fullName evidence="3">Bis-aminopropyl spermidine synthase family protein</fullName>
    </submittedName>
</protein>
<dbReference type="Proteomes" id="UP000625527">
    <property type="component" value="Unassembled WGS sequence"/>
</dbReference>
<evidence type="ECO:0000259" key="2">
    <source>
        <dbReference type="Pfam" id="PF01861"/>
    </source>
</evidence>
<feature type="domain" description="N(4)-bis(aminopropyl)spermidine synthase C-terminal" evidence="2">
    <location>
        <begin position="119"/>
        <end position="306"/>
    </location>
</feature>
<dbReference type="InterPro" id="IPR002723">
    <property type="entry name" value="BpsA_C"/>
</dbReference>
<dbReference type="CDD" id="cd02440">
    <property type="entry name" value="AdoMet_MTases"/>
    <property type="match status" value="1"/>
</dbReference>
<dbReference type="Gene3D" id="3.40.50.150">
    <property type="entry name" value="Vaccinia Virus protein VP39"/>
    <property type="match status" value="1"/>
</dbReference>
<feature type="non-terminal residue" evidence="3">
    <location>
        <position position="614"/>
    </location>
</feature>
<reference evidence="3 4" key="1">
    <citation type="submission" date="2020-10" db="EMBL/GenBank/DDBJ databases">
        <title>Myceligenerans pegani sp. nov., an endophytic actinomycete isolated from Peganum harmala L. in Xinjiang, China.</title>
        <authorList>
            <person name="Xin L."/>
        </authorList>
    </citation>
    <scope>NUCLEOTIDE SEQUENCE [LARGE SCALE GENOMIC DNA]</scope>
    <source>
        <strain evidence="3 4">TRM65318</strain>
    </source>
</reference>
<dbReference type="InterPro" id="IPR002052">
    <property type="entry name" value="DNA_methylase_N6_adenine_CS"/>
</dbReference>
<dbReference type="Pfam" id="PF01861">
    <property type="entry name" value="BpsA_C"/>
    <property type="match status" value="1"/>
</dbReference>